<dbReference type="PANTHER" id="PTHR33236:SF5">
    <property type="entry name" value="CUB DOMAIN-CONTAINING PROTEIN"/>
    <property type="match status" value="1"/>
</dbReference>
<name>A0A9Q0RSH1_BLOTA</name>
<accession>A0A9Q0RSH1</accession>
<dbReference type="InterPro" id="IPR058698">
    <property type="entry name" value="CUB_metazoa"/>
</dbReference>
<protein>
    <recommendedName>
        <fullName evidence="2">CUB domain-containing protein</fullName>
    </recommendedName>
</protein>
<dbReference type="Proteomes" id="UP001142055">
    <property type="component" value="Chromosome 1"/>
</dbReference>
<evidence type="ECO:0000256" key="1">
    <source>
        <dbReference type="SAM" id="SignalP"/>
    </source>
</evidence>
<keyword evidence="4" id="KW-1185">Reference proteome</keyword>
<dbReference type="OMA" id="NTKYGIC"/>
<dbReference type="Pfam" id="PF26080">
    <property type="entry name" value="CUB_animal"/>
    <property type="match status" value="1"/>
</dbReference>
<gene>
    <name evidence="3" type="ORF">RDWZM_003225</name>
</gene>
<proteinExistence type="predicted"/>
<dbReference type="EMBL" id="JAPWDV010000001">
    <property type="protein sequence ID" value="KAJ6224680.1"/>
    <property type="molecule type" value="Genomic_DNA"/>
</dbReference>
<feature type="domain" description="CUB" evidence="2">
    <location>
        <begin position="233"/>
        <end position="413"/>
    </location>
</feature>
<evidence type="ECO:0000313" key="3">
    <source>
        <dbReference type="EMBL" id="KAJ6224680.1"/>
    </source>
</evidence>
<sequence>MTNAYLLIVVVSIIAVAAVDAQFFVRPGQEPQNVINSLLTPIILRNECTAAVDNRVGLCMPKSACLSSGGYVAGSCGFVLSCCVYQGSCRSVVTSNETYFVSPSYPTLLTSRIDPPVCIFTLQRNPVILKLPVCQIRIDFDEFTLAPHFDGVCGNGITDSFLVSGAANFNQTGLPTTGLCGEMTGQHIYLDVDPEKTDDPLLLIVNTANQQEYNRKWSIRIRQIPCKSRYRAPPGCLQYYPNANGNVESFNYRTTNLPVTTTSTAAPNTFPGVSVTGTIIAANYMNNLNYGVCIARLPRMCAIRWQAIEFDFGGIETSVPGSSTPGDQCVSKQSLPNDGDFLLIPFGTDRIKTTFVERYCGQKLSPSPLGSAINEDVYAYNAPFALYVHTDNKASAQSVSINHQKGFLLKFQQVPC</sequence>
<feature type="signal peptide" evidence="1">
    <location>
        <begin position="1"/>
        <end position="21"/>
    </location>
</feature>
<feature type="chain" id="PRO_5040385739" description="CUB domain-containing protein" evidence="1">
    <location>
        <begin position="22"/>
        <end position="416"/>
    </location>
</feature>
<dbReference type="AlphaFoldDB" id="A0A9Q0RSH1"/>
<evidence type="ECO:0000259" key="2">
    <source>
        <dbReference type="Pfam" id="PF26080"/>
    </source>
</evidence>
<organism evidence="3 4">
    <name type="scientific">Blomia tropicalis</name>
    <name type="common">Mite</name>
    <dbReference type="NCBI Taxonomy" id="40697"/>
    <lineage>
        <taxon>Eukaryota</taxon>
        <taxon>Metazoa</taxon>
        <taxon>Ecdysozoa</taxon>
        <taxon>Arthropoda</taxon>
        <taxon>Chelicerata</taxon>
        <taxon>Arachnida</taxon>
        <taxon>Acari</taxon>
        <taxon>Acariformes</taxon>
        <taxon>Sarcoptiformes</taxon>
        <taxon>Astigmata</taxon>
        <taxon>Glycyphagoidea</taxon>
        <taxon>Echimyopodidae</taxon>
        <taxon>Blomia</taxon>
    </lineage>
</organism>
<reference evidence="3" key="1">
    <citation type="submission" date="2022-12" db="EMBL/GenBank/DDBJ databases">
        <title>Genome assemblies of Blomia tropicalis.</title>
        <authorList>
            <person name="Cui Y."/>
        </authorList>
    </citation>
    <scope>NUCLEOTIDE SEQUENCE</scope>
    <source>
        <tissue evidence="3">Adult mites</tissue>
    </source>
</reference>
<dbReference type="PANTHER" id="PTHR33236">
    <property type="entry name" value="INTRAFLAGELLAR TRANSPORT PROTEIN 122 FAMILY PROTEIN-RELATED"/>
    <property type="match status" value="1"/>
</dbReference>
<comment type="caution">
    <text evidence="3">The sequence shown here is derived from an EMBL/GenBank/DDBJ whole genome shotgun (WGS) entry which is preliminary data.</text>
</comment>
<evidence type="ECO:0000313" key="4">
    <source>
        <dbReference type="Proteomes" id="UP001142055"/>
    </source>
</evidence>
<keyword evidence="1" id="KW-0732">Signal</keyword>